<organism evidence="2 3">
    <name type="scientific">Blumeria graminis f. sp. triticale</name>
    <dbReference type="NCBI Taxonomy" id="1689686"/>
    <lineage>
        <taxon>Eukaryota</taxon>
        <taxon>Fungi</taxon>
        <taxon>Dikarya</taxon>
        <taxon>Ascomycota</taxon>
        <taxon>Pezizomycotina</taxon>
        <taxon>Leotiomycetes</taxon>
        <taxon>Erysiphales</taxon>
        <taxon>Erysiphaceae</taxon>
        <taxon>Blumeria</taxon>
    </lineage>
</organism>
<reference evidence="2" key="1">
    <citation type="submission" date="2020-10" db="EMBL/GenBank/DDBJ databases">
        <authorList>
            <person name="Muller C M."/>
        </authorList>
    </citation>
    <scope>NUCLEOTIDE SEQUENCE</scope>
    <source>
        <strain evidence="2">THUN-12</strain>
    </source>
</reference>
<accession>A0A9W4GGD3</accession>
<dbReference type="AlphaFoldDB" id="A0A9W4GGD3"/>
<dbReference type="Proteomes" id="UP000683417">
    <property type="component" value="Unassembled WGS sequence"/>
</dbReference>
<comment type="caution">
    <text evidence="2">The sequence shown here is derived from an EMBL/GenBank/DDBJ whole genome shotgun (WGS) entry which is preliminary data.</text>
</comment>
<name>A0A9W4GGD3_BLUGR</name>
<evidence type="ECO:0000313" key="3">
    <source>
        <dbReference type="Proteomes" id="UP000683417"/>
    </source>
</evidence>
<dbReference type="EMBL" id="CAJHIT010000008">
    <property type="protein sequence ID" value="CAD6503738.1"/>
    <property type="molecule type" value="Genomic_DNA"/>
</dbReference>
<dbReference type="PANTHER" id="PTHR38248">
    <property type="entry name" value="FUNK1 6"/>
    <property type="match status" value="1"/>
</dbReference>
<evidence type="ECO:0000259" key="1">
    <source>
        <dbReference type="Pfam" id="PF17667"/>
    </source>
</evidence>
<proteinExistence type="predicted"/>
<gene>
    <name evidence="2" type="ORF">BGTH12_LOCUS5096</name>
</gene>
<feature type="domain" description="Fungal-type protein kinase" evidence="1">
    <location>
        <begin position="13"/>
        <end position="144"/>
    </location>
</feature>
<dbReference type="PANTHER" id="PTHR38248:SF2">
    <property type="entry name" value="FUNK1 11"/>
    <property type="match status" value="1"/>
</dbReference>
<evidence type="ECO:0000313" key="2">
    <source>
        <dbReference type="EMBL" id="CAD6503738.1"/>
    </source>
</evidence>
<dbReference type="Pfam" id="PF17667">
    <property type="entry name" value="Pkinase_fungal"/>
    <property type="match status" value="1"/>
</dbReference>
<protein>
    <submittedName>
        <fullName evidence="2">BgTH12-05483</fullName>
    </submittedName>
</protein>
<dbReference type="InterPro" id="IPR040976">
    <property type="entry name" value="Pkinase_fungal"/>
</dbReference>
<sequence length="245" mass="28091">MAEGVEVPPTPQLRDRELRRIVITPCGRSLCSSKTIMKFLVGMQDAMVAHRRLYLEKKILHGDISDGNIILATVGGKTQGMLIDLDHAEIIEPPPGKDNNSFLTGTMKFMALERLHHASNRRESIICTFHHDLDSFFYVLIVGCITYKREKKSEEQIELQMWHTDNIGSNYWAKKYSMWDFQLRILDKLSTNFLGLKALASELREIIFGENGKECGTPDEHEPEYDKIIKAFNNTIEDLRGMIHP</sequence>